<feature type="region of interest" description="Disordered" evidence="11">
    <location>
        <begin position="1"/>
        <end position="59"/>
    </location>
</feature>
<comment type="catalytic activity">
    <reaction evidence="9 10">
        <text>L-glutamyl-tRNA(Gln) + L-glutamine + ATP + H2O = L-glutaminyl-tRNA(Gln) + L-glutamate + ADP + phosphate + H(+)</text>
        <dbReference type="Rhea" id="RHEA:17521"/>
        <dbReference type="Rhea" id="RHEA-COMP:9681"/>
        <dbReference type="Rhea" id="RHEA-COMP:9684"/>
        <dbReference type="ChEBI" id="CHEBI:15377"/>
        <dbReference type="ChEBI" id="CHEBI:15378"/>
        <dbReference type="ChEBI" id="CHEBI:29985"/>
        <dbReference type="ChEBI" id="CHEBI:30616"/>
        <dbReference type="ChEBI" id="CHEBI:43474"/>
        <dbReference type="ChEBI" id="CHEBI:58359"/>
        <dbReference type="ChEBI" id="CHEBI:78520"/>
        <dbReference type="ChEBI" id="CHEBI:78521"/>
        <dbReference type="ChEBI" id="CHEBI:456216"/>
    </reaction>
</comment>
<dbReference type="PANTHER" id="PTHR11659">
    <property type="entry name" value="GLUTAMYL-TRNA GLN AMIDOTRANSFERASE SUBUNIT B MITOCHONDRIAL AND PROKARYOTIC PET112-RELATED"/>
    <property type="match status" value="1"/>
</dbReference>
<evidence type="ECO:0000313" key="13">
    <source>
        <dbReference type="EMBL" id="WPD19347.1"/>
    </source>
</evidence>
<evidence type="ECO:0000256" key="3">
    <source>
        <dbReference type="ARBA" id="ARBA00022598"/>
    </source>
</evidence>
<dbReference type="InterPro" id="IPR018027">
    <property type="entry name" value="Asn/Gln_amidotransferase"/>
</dbReference>
<dbReference type="Gene3D" id="1.10.10.410">
    <property type="match status" value="1"/>
</dbReference>
<accession>A0ABZ0QPA0</accession>
<dbReference type="InterPro" id="IPR014746">
    <property type="entry name" value="Gln_synth/guanido_kin_cat_dom"/>
</dbReference>
<dbReference type="NCBIfam" id="NF004012">
    <property type="entry name" value="PRK05477.1-2"/>
    <property type="match status" value="1"/>
</dbReference>
<keyword evidence="5 10" id="KW-0067">ATP-binding</keyword>
<dbReference type="HAMAP" id="MF_00121">
    <property type="entry name" value="GatB"/>
    <property type="match status" value="1"/>
</dbReference>
<feature type="compositionally biased region" description="Low complexity" evidence="11">
    <location>
        <begin position="42"/>
        <end position="57"/>
    </location>
</feature>
<evidence type="ECO:0000256" key="5">
    <source>
        <dbReference type="ARBA" id="ARBA00022840"/>
    </source>
</evidence>
<dbReference type="NCBIfam" id="TIGR00133">
    <property type="entry name" value="gatB"/>
    <property type="match status" value="1"/>
</dbReference>
<evidence type="ECO:0000256" key="2">
    <source>
        <dbReference type="ARBA" id="ARBA00011123"/>
    </source>
</evidence>
<comment type="similarity">
    <text evidence="1 10">Belongs to the GatB/GatE family. GatB subfamily.</text>
</comment>
<comment type="subunit">
    <text evidence="2 10">Heterotrimer of A, B and C subunits.</text>
</comment>
<dbReference type="Pfam" id="PF02934">
    <property type="entry name" value="GatB_N"/>
    <property type="match status" value="1"/>
</dbReference>
<dbReference type="SMART" id="SM00845">
    <property type="entry name" value="GatB_Yqey"/>
    <property type="match status" value="1"/>
</dbReference>
<feature type="domain" description="Asn/Gln amidotransferase" evidence="12">
    <location>
        <begin position="397"/>
        <end position="544"/>
    </location>
</feature>
<dbReference type="PANTHER" id="PTHR11659:SF0">
    <property type="entry name" value="GLUTAMYL-TRNA(GLN) AMIDOTRANSFERASE SUBUNIT B, MITOCHONDRIAL"/>
    <property type="match status" value="1"/>
</dbReference>
<dbReference type="InterPro" id="IPR042114">
    <property type="entry name" value="GatB_C_1"/>
</dbReference>
<protein>
    <recommendedName>
        <fullName evidence="10">Aspartyl/glutamyl-tRNA(Asn/Gln) amidotransferase subunit B</fullName>
        <shortName evidence="10">Asp/Glu-ADT subunit B</shortName>
        <ecNumber evidence="10">6.3.5.-</ecNumber>
    </recommendedName>
</protein>
<evidence type="ECO:0000256" key="1">
    <source>
        <dbReference type="ARBA" id="ARBA00005306"/>
    </source>
</evidence>
<dbReference type="EMBL" id="CP132508">
    <property type="protein sequence ID" value="WPD19347.1"/>
    <property type="molecule type" value="Genomic_DNA"/>
</dbReference>
<comment type="catalytic activity">
    <reaction evidence="8 10">
        <text>L-aspartyl-tRNA(Asn) + L-glutamine + ATP + H2O = L-asparaginyl-tRNA(Asn) + L-glutamate + ADP + phosphate + 2 H(+)</text>
        <dbReference type="Rhea" id="RHEA:14513"/>
        <dbReference type="Rhea" id="RHEA-COMP:9674"/>
        <dbReference type="Rhea" id="RHEA-COMP:9677"/>
        <dbReference type="ChEBI" id="CHEBI:15377"/>
        <dbReference type="ChEBI" id="CHEBI:15378"/>
        <dbReference type="ChEBI" id="CHEBI:29985"/>
        <dbReference type="ChEBI" id="CHEBI:30616"/>
        <dbReference type="ChEBI" id="CHEBI:43474"/>
        <dbReference type="ChEBI" id="CHEBI:58359"/>
        <dbReference type="ChEBI" id="CHEBI:78515"/>
        <dbReference type="ChEBI" id="CHEBI:78516"/>
        <dbReference type="ChEBI" id="CHEBI:456216"/>
    </reaction>
</comment>
<evidence type="ECO:0000256" key="6">
    <source>
        <dbReference type="ARBA" id="ARBA00022917"/>
    </source>
</evidence>
<reference evidence="13 14" key="1">
    <citation type="submission" date="2023-08" db="EMBL/GenBank/DDBJ databases">
        <title>Genome sequence of Thermaerobacter compostii strain Ins1, a spore-forming filamentous bacterium isolated from a deep geothermal reservoir.</title>
        <authorList>
            <person name="Bregnard D."/>
            <person name="Gonzalez D."/>
            <person name="Junier P."/>
        </authorList>
    </citation>
    <scope>NUCLEOTIDE SEQUENCE [LARGE SCALE GENOMIC DNA]</scope>
    <source>
        <strain evidence="13 14">Ins1</strain>
    </source>
</reference>
<dbReference type="SUPFAM" id="SSF89095">
    <property type="entry name" value="GatB/YqeY motif"/>
    <property type="match status" value="1"/>
</dbReference>
<keyword evidence="3 10" id="KW-0436">Ligase</keyword>
<dbReference type="Proteomes" id="UP001304683">
    <property type="component" value="Chromosome"/>
</dbReference>
<dbReference type="Gene3D" id="1.10.150.380">
    <property type="entry name" value="GatB domain, N-terminal subdomain"/>
    <property type="match status" value="1"/>
</dbReference>
<evidence type="ECO:0000313" key="14">
    <source>
        <dbReference type="Proteomes" id="UP001304683"/>
    </source>
</evidence>
<evidence type="ECO:0000256" key="4">
    <source>
        <dbReference type="ARBA" id="ARBA00022741"/>
    </source>
</evidence>
<dbReference type="InterPro" id="IPR017959">
    <property type="entry name" value="Asn/Gln-tRNA_amidoTrfase_suB/E"/>
</dbReference>
<feature type="compositionally biased region" description="Low complexity" evidence="11">
    <location>
        <begin position="20"/>
        <end position="30"/>
    </location>
</feature>
<dbReference type="InterPro" id="IPR023168">
    <property type="entry name" value="GatB_Yqey_C_2"/>
</dbReference>
<evidence type="ECO:0000256" key="11">
    <source>
        <dbReference type="SAM" id="MobiDB-lite"/>
    </source>
</evidence>
<gene>
    <name evidence="10 13" type="primary">gatB</name>
    <name evidence="13" type="ORF">Q5761_01355</name>
</gene>
<evidence type="ECO:0000256" key="10">
    <source>
        <dbReference type="HAMAP-Rule" id="MF_00121"/>
    </source>
</evidence>
<dbReference type="EC" id="6.3.5.-" evidence="10"/>
<dbReference type="SUPFAM" id="SSF55931">
    <property type="entry name" value="Glutamine synthetase/guanido kinase"/>
    <property type="match status" value="1"/>
</dbReference>
<dbReference type="NCBIfam" id="NF004014">
    <property type="entry name" value="PRK05477.1-4"/>
    <property type="match status" value="1"/>
</dbReference>
<evidence type="ECO:0000256" key="7">
    <source>
        <dbReference type="ARBA" id="ARBA00024799"/>
    </source>
</evidence>
<dbReference type="RefSeq" id="WP_318750892.1">
    <property type="nucleotide sequence ID" value="NZ_CP132508.1"/>
</dbReference>
<evidence type="ECO:0000256" key="8">
    <source>
        <dbReference type="ARBA" id="ARBA00047380"/>
    </source>
</evidence>
<comment type="function">
    <text evidence="7 10">Allows the formation of correctly charged Asn-tRNA(Asn) or Gln-tRNA(Gln) through the transamidation of misacylated Asp-tRNA(Asn) or Glu-tRNA(Gln) in organisms which lack either or both of asparaginyl-tRNA or glutaminyl-tRNA synthetases. The reaction takes place in the presence of glutamine and ATP through an activated phospho-Asp-tRNA(Asn) or phospho-Glu-tRNA(Gln).</text>
</comment>
<dbReference type="InterPro" id="IPR003789">
    <property type="entry name" value="Asn/Gln_tRNA_amidoTrase-B-like"/>
</dbReference>
<dbReference type="InterPro" id="IPR004413">
    <property type="entry name" value="GatB"/>
</dbReference>
<keyword evidence="14" id="KW-1185">Reference proteome</keyword>
<name>A0ABZ0QPA0_9FIRM</name>
<dbReference type="PROSITE" id="PS01234">
    <property type="entry name" value="GATB"/>
    <property type="match status" value="1"/>
</dbReference>
<proteinExistence type="inferred from homology"/>
<organism evidence="13 14">
    <name type="scientific">Thermaerobacter composti</name>
    <dbReference type="NCBI Taxonomy" id="554949"/>
    <lineage>
        <taxon>Bacteria</taxon>
        <taxon>Bacillati</taxon>
        <taxon>Bacillota</taxon>
        <taxon>Clostridia</taxon>
        <taxon>Eubacteriales</taxon>
        <taxon>Clostridiales Family XVII. Incertae Sedis</taxon>
        <taxon>Thermaerobacter</taxon>
    </lineage>
</organism>
<dbReference type="InterPro" id="IPR017958">
    <property type="entry name" value="Gln-tRNA_amidoTrfase_suB_CS"/>
</dbReference>
<keyword evidence="6 10" id="KW-0648">Protein biosynthesis</keyword>
<keyword evidence="4 10" id="KW-0547">Nucleotide-binding</keyword>
<dbReference type="Pfam" id="PF02637">
    <property type="entry name" value="GatB_Yqey"/>
    <property type="match status" value="1"/>
</dbReference>
<sequence length="546" mass="59757">MTGTAGAHRPRDAAAMPSRAATPKAPATADAVRDTAAGQAVATPASAGPRPAAGSSAETWQERDGLRYRVIVGLEVHVELRTRTKIFCNCPNQFGAEPNTHVCPVCMGLPGTLPVLNQQALEYAALAALALNCRIARETKFDRKNYTYPDLPKGYQISQYDQPLAGGGWVEIDTPAGPKRIRIRRLHLEEDAGKSLHDQDATGTLLDFNRAGVPLIEIVTEPDLASPEEARLFLQELRTAILYTGVSDVRMEEGSLRCDANVNVVVAGAGPDGGELRTPITEIKNLNSFRSVVRALEYEVARHLEAVRRGEQLQRETRHWDEGRGVTRPSRGKEEAHDYRYFPEPDLPRLVLDEAWVEGLRARLPELPRQRRARYVDELGLPAYDAGVLTADPALARFFEGVVAAGVAPKAASNWIMSELLAHLNATGRSVQDLPFGPEQLASLLKLVDKGTISGKIAKQVFAEMLETGGDPEAIVRERGLVQITDEVQLVQWVERAITENPEAVANYKGGKTNALGFLVGQVMRYSQGKANPQRVNQLLRQRLDG</sequence>
<dbReference type="InterPro" id="IPR006075">
    <property type="entry name" value="Asn/Gln-tRNA_Trfase_suB/E_cat"/>
</dbReference>
<evidence type="ECO:0000256" key="9">
    <source>
        <dbReference type="ARBA" id="ARBA00047913"/>
    </source>
</evidence>
<evidence type="ECO:0000259" key="12">
    <source>
        <dbReference type="SMART" id="SM00845"/>
    </source>
</evidence>